<reference evidence="1" key="1">
    <citation type="submission" date="2019-03" db="EMBL/GenBank/DDBJ databases">
        <title>Single cell metagenomics reveals metabolic interactions within the superorganism composed of flagellate Streblomastix strix and complex community of Bacteroidetes bacteria on its surface.</title>
        <authorList>
            <person name="Treitli S.C."/>
            <person name="Kolisko M."/>
            <person name="Husnik F."/>
            <person name="Keeling P."/>
            <person name="Hampl V."/>
        </authorList>
    </citation>
    <scope>NUCLEOTIDE SEQUENCE</scope>
    <source>
        <strain evidence="1">STM</strain>
    </source>
</reference>
<sequence length="183" mass="21219">QYPDRNYNIDLTTERDIGMDAINAGINSIRGIAVEFMIDCYTLPQYKDEIFDTLEFVADNANEITRACIIYNGAWLNNLDKQRAFDLYLRLVKDYNPILLAIPFHDGHPLLYHMNNNFKKLVSFFSKAITIEEAGKPMAFFLFNAYLNNRPNAFSLLKTLLNNNSQARQELVWIICTHILNDE</sequence>
<comment type="caution">
    <text evidence="1">The sequence shown here is derived from an EMBL/GenBank/DDBJ whole genome shotgun (WGS) entry which is preliminary data.</text>
</comment>
<feature type="non-terminal residue" evidence="1">
    <location>
        <position position="183"/>
    </location>
</feature>
<dbReference type="AlphaFoldDB" id="A0A5J4P8K5"/>
<organism evidence="1">
    <name type="scientific">termite gut metagenome</name>
    <dbReference type="NCBI Taxonomy" id="433724"/>
    <lineage>
        <taxon>unclassified sequences</taxon>
        <taxon>metagenomes</taxon>
        <taxon>organismal metagenomes</taxon>
    </lineage>
</organism>
<gene>
    <name evidence="1" type="ORF">EZS27_043496</name>
</gene>
<feature type="non-terminal residue" evidence="1">
    <location>
        <position position="1"/>
    </location>
</feature>
<proteinExistence type="predicted"/>
<accession>A0A5J4P8K5</accession>
<dbReference type="EMBL" id="SNRY01011173">
    <property type="protein sequence ID" value="KAA6304853.1"/>
    <property type="molecule type" value="Genomic_DNA"/>
</dbReference>
<name>A0A5J4P8K5_9ZZZZ</name>
<evidence type="ECO:0000313" key="1">
    <source>
        <dbReference type="EMBL" id="KAA6304853.1"/>
    </source>
</evidence>
<protein>
    <submittedName>
        <fullName evidence="1">Uncharacterized protein</fullName>
    </submittedName>
</protein>